<comment type="caution">
    <text evidence="2">The sequence shown here is derived from an EMBL/GenBank/DDBJ whole genome shotgun (WGS) entry which is preliminary data.</text>
</comment>
<evidence type="ECO:0000259" key="1">
    <source>
        <dbReference type="Pfam" id="PF01370"/>
    </source>
</evidence>
<protein>
    <recommendedName>
        <fullName evidence="1">NAD-dependent epimerase/dehydratase domain-containing protein</fullName>
    </recommendedName>
</protein>
<dbReference type="OrthoDB" id="9801785at2"/>
<dbReference type="AlphaFoldDB" id="A0A367WNR7"/>
<feature type="domain" description="NAD-dependent epimerase/dehydratase" evidence="1">
    <location>
        <begin position="5"/>
        <end position="229"/>
    </location>
</feature>
<dbReference type="InterPro" id="IPR036291">
    <property type="entry name" value="NAD(P)-bd_dom_sf"/>
</dbReference>
<dbReference type="EMBL" id="JPWH01000028">
    <property type="protein sequence ID" value="RCK43093.1"/>
    <property type="molecule type" value="Genomic_DNA"/>
</dbReference>
<organism evidence="2 3">
    <name type="scientific">Thalassospira profundimaris</name>
    <dbReference type="NCBI Taxonomy" id="502049"/>
    <lineage>
        <taxon>Bacteria</taxon>
        <taxon>Pseudomonadati</taxon>
        <taxon>Pseudomonadota</taxon>
        <taxon>Alphaproteobacteria</taxon>
        <taxon>Rhodospirillales</taxon>
        <taxon>Thalassospiraceae</taxon>
        <taxon>Thalassospira</taxon>
    </lineage>
</organism>
<dbReference type="InterPro" id="IPR001509">
    <property type="entry name" value="Epimerase_deHydtase"/>
</dbReference>
<name>A0A367WNR7_9PROT</name>
<evidence type="ECO:0000313" key="2">
    <source>
        <dbReference type="EMBL" id="RCK43093.1"/>
    </source>
</evidence>
<dbReference type="InterPro" id="IPR050177">
    <property type="entry name" value="Lipid_A_modif_metabolic_enz"/>
</dbReference>
<dbReference type="Proteomes" id="UP000252517">
    <property type="component" value="Unassembled WGS sequence"/>
</dbReference>
<dbReference type="PANTHER" id="PTHR43245">
    <property type="entry name" value="BIFUNCTIONAL POLYMYXIN RESISTANCE PROTEIN ARNA"/>
    <property type="match status" value="1"/>
</dbReference>
<reference evidence="2 3" key="1">
    <citation type="submission" date="2014-07" db="EMBL/GenBank/DDBJ databases">
        <title>Draft genome sequence of Thalassospira profundimaris S25-3-2.</title>
        <authorList>
            <person name="Lai Q."/>
            <person name="Shao Z."/>
        </authorList>
    </citation>
    <scope>NUCLEOTIDE SEQUENCE [LARGE SCALE GENOMIC DNA]</scope>
    <source>
        <strain evidence="2 3">S25-3-2</strain>
    </source>
</reference>
<dbReference type="Gene3D" id="3.40.50.720">
    <property type="entry name" value="NAD(P)-binding Rossmann-like Domain"/>
    <property type="match status" value="1"/>
</dbReference>
<dbReference type="SUPFAM" id="SSF51735">
    <property type="entry name" value="NAD(P)-binding Rossmann-fold domains"/>
    <property type="match status" value="1"/>
</dbReference>
<dbReference type="RefSeq" id="WP_114090330.1">
    <property type="nucleotide sequence ID" value="NZ_JPWH01000028.1"/>
</dbReference>
<evidence type="ECO:0000313" key="3">
    <source>
        <dbReference type="Proteomes" id="UP000252517"/>
    </source>
</evidence>
<sequence length="316" mass="33987">MATYLITGGAGFIGSHLADRLLANGDQVRVLDDLSTGHRDNLSTEANLIVGSICDPNAIRDSMAGCDGVFHLAAVASVQKSIDCWAETHQVNSQGAVNVFEAAKNAGKIPVVFASSAAIYGDNAAIPLSETETPRPISFYGADKRANEVHAGLAASAYDMRFAGLRFFNVYGPRQDPSSPYSGVISIFVNLALANRQLQIFGTGEQTRDFVFVADVATALHRAMAYLHRTPKGCFITANVCRGQEVSILDLAREITRLAGNTDEPAFHDARPGDIMRSVGDPSRLHNDIGHRADISLEDGLRALLDWEETRKATAK</sequence>
<accession>A0A367WNR7</accession>
<gene>
    <name evidence="2" type="ORF">TH25_22370</name>
</gene>
<proteinExistence type="predicted"/>
<dbReference type="Pfam" id="PF01370">
    <property type="entry name" value="Epimerase"/>
    <property type="match status" value="1"/>
</dbReference>
<dbReference type="Gene3D" id="3.90.25.10">
    <property type="entry name" value="UDP-galactose 4-epimerase, domain 1"/>
    <property type="match status" value="1"/>
</dbReference>
<dbReference type="PANTHER" id="PTHR43245:SF53">
    <property type="entry name" value="EPIMERASE-RELATED"/>
    <property type="match status" value="1"/>
</dbReference>